<dbReference type="SUPFAM" id="SSF52540">
    <property type="entry name" value="P-loop containing nucleoside triphosphate hydrolases"/>
    <property type="match status" value="1"/>
</dbReference>
<dbReference type="Pfam" id="PF20297">
    <property type="entry name" value="MSSS"/>
    <property type="match status" value="1"/>
</dbReference>
<dbReference type="EMBL" id="LDZY01000023">
    <property type="protein sequence ID" value="KLU63840.1"/>
    <property type="molecule type" value="Genomic_DNA"/>
</dbReference>
<proteinExistence type="inferred from homology"/>
<dbReference type="CDD" id="cd06503">
    <property type="entry name" value="ATP-synt_Fo_b"/>
    <property type="match status" value="1"/>
</dbReference>
<dbReference type="GO" id="GO:0030983">
    <property type="term" value="F:mismatched DNA binding"/>
    <property type="evidence" value="ECO:0007669"/>
    <property type="project" value="InterPro"/>
</dbReference>
<evidence type="ECO:0000256" key="2">
    <source>
        <dbReference type="ARBA" id="ARBA00022730"/>
    </source>
</evidence>
<dbReference type="SMART" id="SM00533">
    <property type="entry name" value="MUTSd"/>
    <property type="match status" value="1"/>
</dbReference>
<comment type="function">
    <text evidence="8">Acts as a ribosome collision sensor, splitting the ribosome into its 2 subunits. Detects stalled/collided 70S ribosomes which it binds and splits by an ATP-hydrolysis driven conformational change. Acts upstream of the ribosome quality control system (RQC), a ribosome-associated complex that mediates the extraction of incompletely synthesized nascent chains from stalled ribosomes and their subsequent degradation. Probably generates substrates for RQC.</text>
</comment>
<dbReference type="Pfam" id="PF00488">
    <property type="entry name" value="MutS_V"/>
    <property type="match status" value="1"/>
</dbReference>
<dbReference type="InterPro" id="IPR045076">
    <property type="entry name" value="MutS"/>
</dbReference>
<dbReference type="HAMAP" id="MF_00092">
    <property type="entry name" value="MutS2"/>
    <property type="match status" value="1"/>
</dbReference>
<dbReference type="GO" id="GO:0004519">
    <property type="term" value="F:endonuclease activity"/>
    <property type="evidence" value="ECO:0007669"/>
    <property type="project" value="UniProtKB-UniRule"/>
</dbReference>
<keyword evidence="4 8" id="KW-0378">Hydrolase</keyword>
<dbReference type="PANTHER" id="PTHR48466:SF2">
    <property type="entry name" value="OS10G0509000 PROTEIN"/>
    <property type="match status" value="1"/>
</dbReference>
<feature type="binding site" evidence="8">
    <location>
        <begin position="333"/>
        <end position="340"/>
    </location>
    <ligand>
        <name>ATP</name>
        <dbReference type="ChEBI" id="CHEBI:30616"/>
    </ligand>
</feature>
<keyword evidence="3 8" id="KW-0547">Nucleotide-binding</keyword>
<evidence type="ECO:0000256" key="6">
    <source>
        <dbReference type="ARBA" id="ARBA00022884"/>
    </source>
</evidence>
<evidence type="ECO:0000313" key="11">
    <source>
        <dbReference type="EMBL" id="KLU63840.1"/>
    </source>
</evidence>
<dbReference type="InterPro" id="IPR000432">
    <property type="entry name" value="DNA_mismatch_repair_MutS_C"/>
</dbReference>
<dbReference type="PROSITE" id="PS50828">
    <property type="entry name" value="SMR"/>
    <property type="match status" value="1"/>
</dbReference>
<dbReference type="InterPro" id="IPR007696">
    <property type="entry name" value="DNA_mismatch_repair_MutS_core"/>
</dbReference>
<dbReference type="InterPro" id="IPR036187">
    <property type="entry name" value="DNA_mismatch_repair_MutS_sf"/>
</dbReference>
<comment type="caution">
    <text evidence="11">The sequence shown here is derived from an EMBL/GenBank/DDBJ whole genome shotgun (WGS) entry which is preliminary data.</text>
</comment>
<comment type="similarity">
    <text evidence="8">Belongs to the DNA mismatch repair MutS family. MutS2 subfamily.</text>
</comment>
<dbReference type="InterPro" id="IPR005747">
    <property type="entry name" value="MutS2"/>
</dbReference>
<evidence type="ECO:0000259" key="10">
    <source>
        <dbReference type="PROSITE" id="PS50828"/>
    </source>
</evidence>
<evidence type="ECO:0000256" key="4">
    <source>
        <dbReference type="ARBA" id="ARBA00022801"/>
    </source>
</evidence>
<organism evidence="11 12">
    <name type="scientific">Desulfosporosinus acididurans</name>
    <dbReference type="NCBI Taxonomy" id="476652"/>
    <lineage>
        <taxon>Bacteria</taxon>
        <taxon>Bacillati</taxon>
        <taxon>Bacillota</taxon>
        <taxon>Clostridia</taxon>
        <taxon>Eubacteriales</taxon>
        <taxon>Desulfitobacteriaceae</taxon>
        <taxon>Desulfosporosinus</taxon>
    </lineage>
</organism>
<dbReference type="PANTHER" id="PTHR48466">
    <property type="entry name" value="OS10G0509000 PROTEIN-RELATED"/>
    <property type="match status" value="1"/>
</dbReference>
<dbReference type="FunFam" id="3.40.50.300:FF:000830">
    <property type="entry name" value="Endonuclease MutS2"/>
    <property type="match status" value="1"/>
</dbReference>
<dbReference type="SMART" id="SM00463">
    <property type="entry name" value="SMR"/>
    <property type="match status" value="1"/>
</dbReference>
<keyword evidence="12" id="KW-1185">Reference proteome</keyword>
<keyword evidence="7 8" id="KW-0238">DNA-binding</keyword>
<evidence type="ECO:0000256" key="7">
    <source>
        <dbReference type="ARBA" id="ARBA00023125"/>
    </source>
</evidence>
<dbReference type="STRING" id="476652.DEAC_c42560"/>
<dbReference type="GO" id="GO:0072344">
    <property type="term" value="P:rescue of stalled ribosome"/>
    <property type="evidence" value="ECO:0007669"/>
    <property type="project" value="UniProtKB-UniRule"/>
</dbReference>
<comment type="function">
    <text evidence="8">Endonuclease that is involved in the suppression of homologous recombination and thus may have a key role in the control of bacterial genetic diversity.</text>
</comment>
<keyword evidence="6 8" id="KW-0694">RNA-binding</keyword>
<feature type="region of interest" description="Disordered" evidence="9">
    <location>
        <begin position="603"/>
        <end position="639"/>
    </location>
</feature>
<dbReference type="Proteomes" id="UP000036356">
    <property type="component" value="Unassembled WGS sequence"/>
</dbReference>
<dbReference type="SMART" id="SM00534">
    <property type="entry name" value="MUTSac"/>
    <property type="match status" value="1"/>
</dbReference>
<gene>
    <name evidence="11" type="primary">mutS2_2</name>
    <name evidence="8" type="synonym">mutS2</name>
    <name evidence="8" type="synonym">rqcU</name>
    <name evidence="11" type="ORF">DEAC_c42560</name>
</gene>
<dbReference type="GO" id="GO:0043023">
    <property type="term" value="F:ribosomal large subunit binding"/>
    <property type="evidence" value="ECO:0007669"/>
    <property type="project" value="UniProtKB-UniRule"/>
</dbReference>
<dbReference type="Gene3D" id="3.30.1370.110">
    <property type="match status" value="1"/>
</dbReference>
<comment type="subunit">
    <text evidence="8">Homodimer. Binds to stalled ribosomes, contacting rRNA.</text>
</comment>
<dbReference type="PROSITE" id="PS00486">
    <property type="entry name" value="DNA_MISMATCH_REPAIR_2"/>
    <property type="match status" value="1"/>
</dbReference>
<dbReference type="InterPro" id="IPR027417">
    <property type="entry name" value="P-loop_NTPase"/>
</dbReference>
<dbReference type="GO" id="GO:0005524">
    <property type="term" value="F:ATP binding"/>
    <property type="evidence" value="ECO:0007669"/>
    <property type="project" value="UniProtKB-UniRule"/>
</dbReference>
<keyword evidence="2 8" id="KW-0699">rRNA-binding</keyword>
<evidence type="ECO:0000256" key="5">
    <source>
        <dbReference type="ARBA" id="ARBA00022840"/>
    </source>
</evidence>
<dbReference type="EC" id="3.1.-.-" evidence="8"/>
<reference evidence="11 12" key="1">
    <citation type="submission" date="2015-06" db="EMBL/GenBank/DDBJ databases">
        <title>Draft genome of the moderately acidophilic sulfate reducer Candidatus Desulfosporosinus acididurans strain M1.</title>
        <authorList>
            <person name="Poehlein A."/>
            <person name="Petzsch P."/>
            <person name="Johnson B.D."/>
            <person name="Schloemann M."/>
            <person name="Daniel R."/>
            <person name="Muehling M."/>
        </authorList>
    </citation>
    <scope>NUCLEOTIDE SEQUENCE [LARGE SCALE GENOMIC DNA]</scope>
    <source>
        <strain evidence="11 12">M1</strain>
    </source>
</reference>
<dbReference type="NCBIfam" id="TIGR01069">
    <property type="entry name" value="mutS2"/>
    <property type="match status" value="1"/>
</dbReference>
<evidence type="ECO:0000313" key="12">
    <source>
        <dbReference type="Proteomes" id="UP000036356"/>
    </source>
</evidence>
<dbReference type="EC" id="3.6.4.-" evidence="8"/>
<keyword evidence="1 8" id="KW-0540">Nuclease</keyword>
<dbReference type="Pfam" id="PF01713">
    <property type="entry name" value="Smr"/>
    <property type="match status" value="1"/>
</dbReference>
<evidence type="ECO:0000256" key="1">
    <source>
        <dbReference type="ARBA" id="ARBA00022722"/>
    </source>
</evidence>
<dbReference type="GO" id="GO:0045910">
    <property type="term" value="P:negative regulation of DNA recombination"/>
    <property type="evidence" value="ECO:0007669"/>
    <property type="project" value="InterPro"/>
</dbReference>
<dbReference type="GO" id="GO:0016887">
    <property type="term" value="F:ATP hydrolysis activity"/>
    <property type="evidence" value="ECO:0007669"/>
    <property type="project" value="InterPro"/>
</dbReference>
<evidence type="ECO:0000256" key="3">
    <source>
        <dbReference type="ARBA" id="ARBA00022741"/>
    </source>
</evidence>
<keyword evidence="5 8" id="KW-0067">ATP-binding</keyword>
<accession>A0A0J1FK53</accession>
<evidence type="ECO:0000256" key="9">
    <source>
        <dbReference type="SAM" id="MobiDB-lite"/>
    </source>
</evidence>
<dbReference type="Gene3D" id="3.40.50.300">
    <property type="entry name" value="P-loop containing nucleotide triphosphate hydrolases"/>
    <property type="match status" value="1"/>
</dbReference>
<feature type="compositionally biased region" description="Basic and acidic residues" evidence="9">
    <location>
        <begin position="618"/>
        <end position="627"/>
    </location>
</feature>
<dbReference type="GO" id="GO:0006298">
    <property type="term" value="P:mismatch repair"/>
    <property type="evidence" value="ECO:0007669"/>
    <property type="project" value="InterPro"/>
</dbReference>
<dbReference type="InterPro" id="IPR036063">
    <property type="entry name" value="Smr_dom_sf"/>
</dbReference>
<dbReference type="InterPro" id="IPR002625">
    <property type="entry name" value="Smr_dom"/>
</dbReference>
<evidence type="ECO:0000256" key="8">
    <source>
        <dbReference type="HAMAP-Rule" id="MF_00092"/>
    </source>
</evidence>
<dbReference type="RefSeq" id="WP_047812016.1">
    <property type="nucleotide sequence ID" value="NZ_LDZY01000023.1"/>
</dbReference>
<sequence>MGIEDKVLKKLDFPKVLERLAEYCLLPRAKELAEGLTPKVDWEGVRLGLQETNEGKNLLRGNPLFSVRGAKEIRPYLERCLRGGIIHGEELLEIRDTLRVGRKLKQYFQESQAEFPGLWEITLSIESQKPLEDEISRCITEDGKVADNASSELAELRRALYRLQNRIRESLEGTLRNPAYQKMLQDPIITQRSDRYVIPIKQEYRSVFPGIVHDQSASGATLFIEPMPVVHLGNELREVVLKEQREVQRILQMLSAQIEARAEAVADLHEALAKLDFVLAKANLSITMNAGVPELVPKQQLKLVQARHPLISGTVVPLSVELGIEFDTLVVTGPNTGGKTVALKVVGLMAAMTQSGLHIPAERDSCMGIFTRIFVDIGDEQSVEQSLSTFSGHMKNIVDIIQRADEQSLVLLDEVGAGTDPTEGAALAMGILEELHSRGCRTVSTTHYGALKTFAYETPRVKNASVEFDTETLRPTYRLLIGIPGKSNAFTIARRLGLSERVLERANTFVTEREMQVADLIENLGETHREIELEKQKAQSGRQALELQAKALEEKSQRLDEDYELLMTLAKEEAGELVREAKREAEAIIAELKEALKKENKQQQDIEKARQGFRRVSNKLEKGRATEHTGGGLKPDQLKPGQTVMMTKLRQKGQVLKLPNASGEVLVQAGIMKVIVPLTELKLAREEKTTPPRSSRKGNSLGLQKAEEIRSEIDLRGMLVEQGTEVLDKFLDDAVLGGVGQVYVIHGKGTGAMRAGIQDFLRGHPHVRSYRLGEYGEGDSGVTVVELK</sequence>
<keyword evidence="8 11" id="KW-0255">Endonuclease</keyword>
<dbReference type="CDD" id="cd03280">
    <property type="entry name" value="ABC_MutS2"/>
    <property type="match status" value="1"/>
</dbReference>
<name>A0A0J1FK53_9FIRM</name>
<dbReference type="GO" id="GO:0019843">
    <property type="term" value="F:rRNA binding"/>
    <property type="evidence" value="ECO:0007669"/>
    <property type="project" value="UniProtKB-UniRule"/>
</dbReference>
<dbReference type="GO" id="GO:0140664">
    <property type="term" value="F:ATP-dependent DNA damage sensor activity"/>
    <property type="evidence" value="ECO:0007669"/>
    <property type="project" value="InterPro"/>
</dbReference>
<dbReference type="InterPro" id="IPR046893">
    <property type="entry name" value="MSSS"/>
</dbReference>
<dbReference type="PIRSF" id="PIRSF005814">
    <property type="entry name" value="MutS_YshD"/>
    <property type="match status" value="1"/>
</dbReference>
<protein>
    <recommendedName>
        <fullName evidence="8">Endonuclease MutS2</fullName>
        <ecNumber evidence="8">3.1.-.-</ecNumber>
    </recommendedName>
    <alternativeName>
        <fullName evidence="8">Ribosome-associated protein quality control-upstream factor</fullName>
        <shortName evidence="8">RQC-upstream factor</shortName>
        <shortName evidence="8">RqcU</shortName>
        <ecNumber evidence="8">3.6.4.-</ecNumber>
    </alternativeName>
</protein>
<dbReference type="SUPFAM" id="SSF48334">
    <property type="entry name" value="DNA repair protein MutS, domain III"/>
    <property type="match status" value="1"/>
</dbReference>
<feature type="domain" description="Smr" evidence="10">
    <location>
        <begin position="713"/>
        <end position="788"/>
    </location>
</feature>
<dbReference type="PATRIC" id="fig|476652.3.peg.4502"/>
<dbReference type="AlphaFoldDB" id="A0A0J1FK53"/>
<dbReference type="SUPFAM" id="SSF160443">
    <property type="entry name" value="SMR domain-like"/>
    <property type="match status" value="1"/>
</dbReference>